<dbReference type="PANTHER" id="PTHR30006:SF2">
    <property type="entry name" value="ABC TRANSPORTER SUBSTRATE-BINDING PROTEIN"/>
    <property type="match status" value="1"/>
</dbReference>
<dbReference type="CDD" id="cd13589">
    <property type="entry name" value="PBP2_polyamine_RpCGA009"/>
    <property type="match status" value="1"/>
</dbReference>
<name>A0ABV0M2M5_9HYPH</name>
<evidence type="ECO:0000313" key="5">
    <source>
        <dbReference type="Proteomes" id="UP001496627"/>
    </source>
</evidence>
<dbReference type="PRINTS" id="PR00909">
    <property type="entry name" value="SPERMDNBNDNG"/>
</dbReference>
<dbReference type="Pfam" id="PF13416">
    <property type="entry name" value="SBP_bac_8"/>
    <property type="match status" value="1"/>
</dbReference>
<dbReference type="RefSeq" id="WP_227702576.1">
    <property type="nucleotide sequence ID" value="NZ_JBEAAL010000009.1"/>
</dbReference>
<evidence type="ECO:0000256" key="2">
    <source>
        <dbReference type="ARBA" id="ARBA00022764"/>
    </source>
</evidence>
<dbReference type="InterPro" id="IPR006059">
    <property type="entry name" value="SBP"/>
</dbReference>
<feature type="signal peptide" evidence="3">
    <location>
        <begin position="1"/>
        <end position="32"/>
    </location>
</feature>
<reference evidence="4 5" key="1">
    <citation type="submission" date="2024-05" db="EMBL/GenBank/DDBJ databases">
        <title>Neorhizobium sp. Rsf11, a plant growth promoting and heavy metal resistant PAH-degrader.</title>
        <authorList>
            <person name="Golubev S.N."/>
            <person name="Muratova A.Y."/>
            <person name="Markelova M.I."/>
        </authorList>
    </citation>
    <scope>NUCLEOTIDE SEQUENCE [LARGE SCALE GENOMIC DNA]</scope>
    <source>
        <strain evidence="4 5">Rsf11</strain>
    </source>
</reference>
<dbReference type="SUPFAM" id="SSF53850">
    <property type="entry name" value="Periplasmic binding protein-like II"/>
    <property type="match status" value="1"/>
</dbReference>
<proteinExistence type="predicted"/>
<protein>
    <submittedName>
        <fullName evidence="4">ABC transporter substrate-binding protein</fullName>
    </submittedName>
</protein>
<evidence type="ECO:0000256" key="1">
    <source>
        <dbReference type="ARBA" id="ARBA00022729"/>
    </source>
</evidence>
<evidence type="ECO:0000256" key="3">
    <source>
        <dbReference type="SAM" id="SignalP"/>
    </source>
</evidence>
<feature type="chain" id="PRO_5047064526" evidence="3">
    <location>
        <begin position="33"/>
        <end position="360"/>
    </location>
</feature>
<sequence length="360" mass="38744">MTIRMQNGISRMFLSAGILAAGLAAFAGAAQAQDASIKGTVNVVGFSGVFADNYQKFIIAAFKEKYPGIEVTYQQSKNSAETLALLTLQQADPKIDVALIDVSVAIKANKSGIFAKLDPAKVPSLAEMPDWARLDGDKAVAFSQDNLAILYNTDSVKQPPTSWNDLTDPKYKGRIAAKLGDTRGVILLPILDKLKGADYKDTVDPAIDMLKEIAPNVSTWEPAPDCYAVVQSGEVDLSICWNGRAQYLHDTQGGKIAVAAPKEGSIGQTNTIGLVENSKNAEAAQLFINYALGTEAQATFAEKSFYGPVNTKVTLPDAVAARIYGSKEAQAAQMSLDWNFVAEKYSAWIQRINREVIALN</sequence>
<keyword evidence="1 3" id="KW-0732">Signal</keyword>
<dbReference type="InterPro" id="IPR001188">
    <property type="entry name" value="Sperm_putr-bd"/>
</dbReference>
<gene>
    <name evidence="4" type="ORF">ABK249_14375</name>
</gene>
<dbReference type="PANTHER" id="PTHR30006">
    <property type="entry name" value="THIAMINE-BINDING PERIPLASMIC PROTEIN-RELATED"/>
    <property type="match status" value="1"/>
</dbReference>
<evidence type="ECO:0000313" key="4">
    <source>
        <dbReference type="EMBL" id="MEQ1406123.1"/>
    </source>
</evidence>
<keyword evidence="2" id="KW-0574">Periplasm</keyword>
<dbReference type="EMBL" id="JBEAAL010000009">
    <property type="protein sequence ID" value="MEQ1406123.1"/>
    <property type="molecule type" value="Genomic_DNA"/>
</dbReference>
<accession>A0ABV0M2M5</accession>
<comment type="caution">
    <text evidence="4">The sequence shown here is derived from an EMBL/GenBank/DDBJ whole genome shotgun (WGS) entry which is preliminary data.</text>
</comment>
<keyword evidence="5" id="KW-1185">Reference proteome</keyword>
<organism evidence="4 5">
    <name type="scientific">Neorhizobium phenanthreniclasticum</name>
    <dbReference type="NCBI Taxonomy" id="3157917"/>
    <lineage>
        <taxon>Bacteria</taxon>
        <taxon>Pseudomonadati</taxon>
        <taxon>Pseudomonadota</taxon>
        <taxon>Alphaproteobacteria</taxon>
        <taxon>Hyphomicrobiales</taxon>
        <taxon>Rhizobiaceae</taxon>
        <taxon>Rhizobium/Agrobacterium group</taxon>
        <taxon>Neorhizobium</taxon>
    </lineage>
</organism>
<dbReference type="Gene3D" id="3.40.190.10">
    <property type="entry name" value="Periplasmic binding protein-like II"/>
    <property type="match status" value="2"/>
</dbReference>
<dbReference type="Proteomes" id="UP001496627">
    <property type="component" value="Unassembled WGS sequence"/>
</dbReference>